<feature type="compositionally biased region" description="Basic and acidic residues" evidence="1">
    <location>
        <begin position="244"/>
        <end position="254"/>
    </location>
</feature>
<dbReference type="GO" id="GO:0031398">
    <property type="term" value="P:positive regulation of protein ubiquitination"/>
    <property type="evidence" value="ECO:0007669"/>
    <property type="project" value="TreeGrafter"/>
</dbReference>
<dbReference type="SUPFAM" id="SSF57924">
    <property type="entry name" value="Inhibitor of apoptosis (IAP) repeat"/>
    <property type="match status" value="2"/>
</dbReference>
<proteinExistence type="predicted"/>
<dbReference type="Pfam" id="PF00653">
    <property type="entry name" value="BIR"/>
    <property type="match status" value="2"/>
</dbReference>
<dbReference type="PANTHER" id="PTHR10044:SF139">
    <property type="entry name" value="DEATH-ASSOCIATED INHIBITOR OF APOPTOSIS 2"/>
    <property type="match status" value="1"/>
</dbReference>
<feature type="compositionally biased region" description="Basic and acidic residues" evidence="1">
    <location>
        <begin position="358"/>
        <end position="368"/>
    </location>
</feature>
<dbReference type="Proteomes" id="UP000663889">
    <property type="component" value="Unassembled WGS sequence"/>
</dbReference>
<dbReference type="PANTHER" id="PTHR10044">
    <property type="entry name" value="INHIBITOR OF APOPTOSIS"/>
    <property type="match status" value="1"/>
</dbReference>
<dbReference type="CDD" id="cd00022">
    <property type="entry name" value="BIR"/>
    <property type="match status" value="2"/>
</dbReference>
<gene>
    <name evidence="2" type="ORF">RFH988_LOCUS8400</name>
    <name evidence="3" type="ORF">SEV965_LOCUS5258</name>
</gene>
<feature type="region of interest" description="Disordered" evidence="1">
    <location>
        <begin position="358"/>
        <end position="426"/>
    </location>
</feature>
<evidence type="ECO:0000256" key="1">
    <source>
        <dbReference type="SAM" id="MobiDB-lite"/>
    </source>
</evidence>
<dbReference type="PROSITE" id="PS50143">
    <property type="entry name" value="BIR_REPEAT_2"/>
    <property type="match status" value="2"/>
</dbReference>
<dbReference type="OrthoDB" id="774873at2759"/>
<accession>A0A813Z620</accession>
<evidence type="ECO:0000313" key="2">
    <source>
        <dbReference type="EMBL" id="CAF0889415.1"/>
    </source>
</evidence>
<dbReference type="GO" id="GO:0043027">
    <property type="term" value="F:cysteine-type endopeptidase inhibitor activity involved in apoptotic process"/>
    <property type="evidence" value="ECO:0007669"/>
    <property type="project" value="TreeGrafter"/>
</dbReference>
<dbReference type="EMBL" id="CAJNOU010000159">
    <property type="protein sequence ID" value="CAF0893508.1"/>
    <property type="molecule type" value="Genomic_DNA"/>
</dbReference>
<reference evidence="3" key="1">
    <citation type="submission" date="2021-02" db="EMBL/GenBank/DDBJ databases">
        <authorList>
            <person name="Nowell W R."/>
        </authorList>
    </citation>
    <scope>NUCLEOTIDE SEQUENCE</scope>
</reference>
<feature type="compositionally biased region" description="Polar residues" evidence="1">
    <location>
        <begin position="370"/>
        <end position="401"/>
    </location>
</feature>
<dbReference type="GO" id="GO:0051726">
    <property type="term" value="P:regulation of cell cycle"/>
    <property type="evidence" value="ECO:0007669"/>
    <property type="project" value="TreeGrafter"/>
</dbReference>
<sequence>MPTTSVSNNAKQPLQISEVDTDTFNKHLNILIEVDNIKQVRKRTFSHWPHRSSFSSSQMIGAGFFSCNVGDRVICIYCNVICQQWTPNSDNPCEIHKILSPKCPYVIATLTRSQTSSILVINDHDRTDQSLASTSIDPFRCDAIVYTAACNGGYIEIPKRHASFATWPNENLPSVDDLVRAGFFYTGSKTIVTCFYCNGSLQNWSPNDNPMIEHARWFPHCAYVKQLCGSELYRKIQESKQIQQERVKANDAKHQSGTSSGSSSYERLLIPDESTLSRLVAARLDLPISQSLLNRNFKLSIIKRCWEDQLRLKHEDFVSDCDLFMACTILQKQIEHIDGKKENIIVPSMAMAKIRERNQAETHGHEQPGSELSSTNSSVGSDVEITTSSSESIRNSVTSRFSDIMEEKQQDNKSRKTDNVDQRNRQ</sequence>
<dbReference type="InterPro" id="IPR050784">
    <property type="entry name" value="IAP"/>
</dbReference>
<evidence type="ECO:0000313" key="4">
    <source>
        <dbReference type="Proteomes" id="UP000663889"/>
    </source>
</evidence>
<dbReference type="GO" id="GO:0043066">
    <property type="term" value="P:negative regulation of apoptotic process"/>
    <property type="evidence" value="ECO:0007669"/>
    <property type="project" value="TreeGrafter"/>
</dbReference>
<name>A0A813Z620_9BILA</name>
<evidence type="ECO:0000313" key="3">
    <source>
        <dbReference type="EMBL" id="CAF0893508.1"/>
    </source>
</evidence>
<dbReference type="Gene3D" id="1.10.1170.10">
    <property type="entry name" value="Inhibitor Of Apoptosis Protein (2mihbC-IAP-1), Chain A"/>
    <property type="match status" value="2"/>
</dbReference>
<organism evidence="3 4">
    <name type="scientific">Rotaria sordida</name>
    <dbReference type="NCBI Taxonomy" id="392033"/>
    <lineage>
        <taxon>Eukaryota</taxon>
        <taxon>Metazoa</taxon>
        <taxon>Spiralia</taxon>
        <taxon>Gnathifera</taxon>
        <taxon>Rotifera</taxon>
        <taxon>Eurotatoria</taxon>
        <taxon>Bdelloidea</taxon>
        <taxon>Philodinida</taxon>
        <taxon>Philodinidae</taxon>
        <taxon>Rotaria</taxon>
    </lineage>
</organism>
<dbReference type="GO" id="GO:0005634">
    <property type="term" value="C:nucleus"/>
    <property type="evidence" value="ECO:0007669"/>
    <property type="project" value="TreeGrafter"/>
</dbReference>
<protein>
    <submittedName>
        <fullName evidence="3">Uncharacterized protein</fullName>
    </submittedName>
</protein>
<feature type="compositionally biased region" description="Basic and acidic residues" evidence="1">
    <location>
        <begin position="403"/>
        <end position="426"/>
    </location>
</feature>
<dbReference type="EMBL" id="CAJNOO010000283">
    <property type="protein sequence ID" value="CAF0889415.1"/>
    <property type="molecule type" value="Genomic_DNA"/>
</dbReference>
<feature type="region of interest" description="Disordered" evidence="1">
    <location>
        <begin position="244"/>
        <end position="265"/>
    </location>
</feature>
<dbReference type="InterPro" id="IPR001370">
    <property type="entry name" value="BIR_rpt"/>
</dbReference>
<dbReference type="GO" id="GO:0005737">
    <property type="term" value="C:cytoplasm"/>
    <property type="evidence" value="ECO:0007669"/>
    <property type="project" value="TreeGrafter"/>
</dbReference>
<dbReference type="SMART" id="SM00238">
    <property type="entry name" value="BIR"/>
    <property type="match status" value="2"/>
</dbReference>
<dbReference type="Proteomes" id="UP000663882">
    <property type="component" value="Unassembled WGS sequence"/>
</dbReference>
<comment type="caution">
    <text evidence="3">The sequence shown here is derived from an EMBL/GenBank/DDBJ whole genome shotgun (WGS) entry which is preliminary data.</text>
</comment>
<dbReference type="AlphaFoldDB" id="A0A813Z620"/>
<dbReference type="GO" id="GO:0061630">
    <property type="term" value="F:ubiquitin protein ligase activity"/>
    <property type="evidence" value="ECO:0007669"/>
    <property type="project" value="TreeGrafter"/>
</dbReference>